<accession>A0A5B8RAC8</accession>
<dbReference type="PROSITE" id="PS51257">
    <property type="entry name" value="PROKAR_LIPOPROTEIN"/>
    <property type="match status" value="1"/>
</dbReference>
<dbReference type="EMBL" id="MN079093">
    <property type="protein sequence ID" value="QEA05003.1"/>
    <property type="molecule type" value="Genomic_DNA"/>
</dbReference>
<name>A0A5B8RAC8_9ZZZZ</name>
<gene>
    <name evidence="1" type="ORF">KBTEX_01322</name>
</gene>
<proteinExistence type="predicted"/>
<protein>
    <submittedName>
        <fullName evidence="1">Uncharacterized protein</fullName>
    </submittedName>
</protein>
<organism evidence="1">
    <name type="scientific">uncultured organism</name>
    <dbReference type="NCBI Taxonomy" id="155900"/>
    <lineage>
        <taxon>unclassified sequences</taxon>
        <taxon>environmental samples</taxon>
    </lineage>
</organism>
<evidence type="ECO:0000313" key="1">
    <source>
        <dbReference type="EMBL" id="QEA05003.1"/>
    </source>
</evidence>
<dbReference type="AlphaFoldDB" id="A0A5B8RAC8"/>
<reference evidence="1" key="1">
    <citation type="submission" date="2019-06" db="EMBL/GenBank/DDBJ databases">
        <authorList>
            <person name="Murdoch R.W."/>
            <person name="Fathepure B."/>
        </authorList>
    </citation>
    <scope>NUCLEOTIDE SEQUENCE</scope>
</reference>
<sequence length="62" mass="6608">MRRTLFLALALMLGFGLVACDDEGPAEKAGEQVDEAVEDTGQAIEEAGDEMEETTDNMSDGN</sequence>